<keyword evidence="8" id="KW-1185">Reference proteome</keyword>
<feature type="region of interest" description="Disordered" evidence="4">
    <location>
        <begin position="176"/>
        <end position="206"/>
    </location>
</feature>
<evidence type="ECO:0000256" key="3">
    <source>
        <dbReference type="ARBA" id="ARBA00022833"/>
    </source>
</evidence>
<keyword evidence="5" id="KW-1133">Transmembrane helix</keyword>
<dbReference type="GO" id="GO:0008270">
    <property type="term" value="F:zinc ion binding"/>
    <property type="evidence" value="ECO:0007669"/>
    <property type="project" value="UniProtKB-KW"/>
</dbReference>
<sequence>MLCRLKTITINPLRPAISCFTHFFISILILVVPRMSDIKEDAVNKDCSNATSTVQTTNIRYEDCRKNHGARMGKHATDGCLEFMASDAENLMCDVCGCHRNFHTKKLVRADETSRINSEVKYEVCCKNHAVRMGKYSSSDGCLEFMASEGEEGSRDALMCAACGCHRNFHRKIEEKEEVGGKRPALSPPSGGAAYYSSDESDDYYD</sequence>
<feature type="domain" description="ZF-HD dimerization-type" evidence="6">
    <location>
        <begin position="61"/>
        <end position="106"/>
    </location>
</feature>
<comment type="caution">
    <text evidence="7">The sequence shown here is derived from an EMBL/GenBank/DDBJ whole genome shotgun (WGS) entry which is preliminary data.</text>
</comment>
<dbReference type="GO" id="GO:0005634">
    <property type="term" value="C:nucleus"/>
    <property type="evidence" value="ECO:0007669"/>
    <property type="project" value="TreeGrafter"/>
</dbReference>
<dbReference type="PANTHER" id="PTHR31948:SF148">
    <property type="entry name" value="MINI ZINC FINGER PROTEIN 3"/>
    <property type="match status" value="1"/>
</dbReference>
<dbReference type="OrthoDB" id="1495527at2759"/>
<dbReference type="EMBL" id="NKQK01000023">
    <property type="protein sequence ID" value="PSR96647.1"/>
    <property type="molecule type" value="Genomic_DNA"/>
</dbReference>
<dbReference type="GO" id="GO:0000976">
    <property type="term" value="F:transcription cis-regulatory region binding"/>
    <property type="evidence" value="ECO:0007669"/>
    <property type="project" value="TreeGrafter"/>
</dbReference>
<protein>
    <submittedName>
        <fullName evidence="7">Zinc-finger homeodomain protein</fullName>
    </submittedName>
</protein>
<evidence type="ECO:0000313" key="8">
    <source>
        <dbReference type="Proteomes" id="UP000241394"/>
    </source>
</evidence>
<reference evidence="7 8" key="1">
    <citation type="submission" date="2017-07" db="EMBL/GenBank/DDBJ databases">
        <title>An improved, manually edited Actinidia chinensis var. chinensis (kiwifruit) genome highlights the challenges associated with draft genomes and gene prediction in plants.</title>
        <authorList>
            <person name="Pilkington S."/>
            <person name="Crowhurst R."/>
            <person name="Hilario E."/>
            <person name="Nardozza S."/>
            <person name="Fraser L."/>
            <person name="Peng Y."/>
            <person name="Gunaseelan K."/>
            <person name="Simpson R."/>
            <person name="Tahir J."/>
            <person name="Deroles S."/>
            <person name="Templeton K."/>
            <person name="Luo Z."/>
            <person name="Davy M."/>
            <person name="Cheng C."/>
            <person name="Mcneilage M."/>
            <person name="Scaglione D."/>
            <person name="Liu Y."/>
            <person name="Zhang Q."/>
            <person name="Datson P."/>
            <person name="De Silva N."/>
            <person name="Gardiner S."/>
            <person name="Bassett H."/>
            <person name="Chagne D."/>
            <person name="Mccallum J."/>
            <person name="Dzierzon H."/>
            <person name="Deng C."/>
            <person name="Wang Y.-Y."/>
            <person name="Barron N."/>
            <person name="Manako K."/>
            <person name="Bowen J."/>
            <person name="Foster T."/>
            <person name="Erridge Z."/>
            <person name="Tiffin H."/>
            <person name="Waite C."/>
            <person name="Davies K."/>
            <person name="Grierson E."/>
            <person name="Laing W."/>
            <person name="Kirk R."/>
            <person name="Chen X."/>
            <person name="Wood M."/>
            <person name="Montefiori M."/>
            <person name="Brummell D."/>
            <person name="Schwinn K."/>
            <person name="Catanach A."/>
            <person name="Fullerton C."/>
            <person name="Li D."/>
            <person name="Meiyalaghan S."/>
            <person name="Nieuwenhuizen N."/>
            <person name="Read N."/>
            <person name="Prakash R."/>
            <person name="Hunter D."/>
            <person name="Zhang H."/>
            <person name="Mckenzie M."/>
            <person name="Knabel M."/>
            <person name="Harris A."/>
            <person name="Allan A."/>
            <person name="Chen A."/>
            <person name="Janssen B."/>
            <person name="Plunkett B."/>
            <person name="Dwamena C."/>
            <person name="Voogd C."/>
            <person name="Leif D."/>
            <person name="Lafferty D."/>
            <person name="Souleyre E."/>
            <person name="Varkonyi-Gasic E."/>
            <person name="Gambi F."/>
            <person name="Hanley J."/>
            <person name="Yao J.-L."/>
            <person name="Cheung J."/>
            <person name="David K."/>
            <person name="Warren B."/>
            <person name="Marsh K."/>
            <person name="Snowden K."/>
            <person name="Lin-Wang K."/>
            <person name="Brian L."/>
            <person name="Martinez-Sanchez M."/>
            <person name="Wang M."/>
            <person name="Ileperuma N."/>
            <person name="Macnee N."/>
            <person name="Campin R."/>
            <person name="Mcatee P."/>
            <person name="Drummond R."/>
            <person name="Espley R."/>
            <person name="Ireland H."/>
            <person name="Wu R."/>
            <person name="Atkinson R."/>
            <person name="Karunairetnam S."/>
            <person name="Bulley S."/>
            <person name="Chunkath S."/>
            <person name="Hanley Z."/>
            <person name="Storey R."/>
            <person name="Thrimawithana A."/>
            <person name="Thomson S."/>
            <person name="David C."/>
            <person name="Testolin R."/>
        </authorList>
    </citation>
    <scope>NUCLEOTIDE SEQUENCE [LARGE SCALE GENOMIC DNA]</scope>
    <source>
        <strain evidence="8">cv. Red5</strain>
        <tissue evidence="7">Young leaf</tissue>
    </source>
</reference>
<keyword evidence="7" id="KW-0371">Homeobox</keyword>
<evidence type="ECO:0000313" key="7">
    <source>
        <dbReference type="EMBL" id="PSR96647.1"/>
    </source>
</evidence>
<dbReference type="Gramene" id="PSR96647">
    <property type="protein sequence ID" value="PSR96647"/>
    <property type="gene ID" value="CEY00_Acc26699"/>
</dbReference>
<keyword evidence="1" id="KW-0479">Metal-binding</keyword>
<evidence type="ECO:0000256" key="5">
    <source>
        <dbReference type="SAM" id="Phobius"/>
    </source>
</evidence>
<dbReference type="GO" id="GO:0003700">
    <property type="term" value="F:DNA-binding transcription factor activity"/>
    <property type="evidence" value="ECO:0007669"/>
    <property type="project" value="TreeGrafter"/>
</dbReference>
<dbReference type="PROSITE" id="PS51523">
    <property type="entry name" value="ZF_HD_DIMER"/>
    <property type="match status" value="2"/>
</dbReference>
<keyword evidence="5" id="KW-0472">Membrane</keyword>
<keyword evidence="2 7" id="KW-0863">Zinc-finger</keyword>
<dbReference type="AlphaFoldDB" id="A0A2R6PUE4"/>
<keyword evidence="3" id="KW-0862">Zinc</keyword>
<gene>
    <name evidence="7" type="ORF">CEY00_Acc26699</name>
</gene>
<dbReference type="InParanoid" id="A0A2R6PUE4"/>
<dbReference type="NCBIfam" id="TIGR01566">
    <property type="entry name" value="ZF_HD_prot_N"/>
    <property type="match status" value="2"/>
</dbReference>
<feature type="domain" description="ZF-HD dimerization-type" evidence="6">
    <location>
        <begin position="122"/>
        <end position="173"/>
    </location>
</feature>
<evidence type="ECO:0000256" key="2">
    <source>
        <dbReference type="ARBA" id="ARBA00022771"/>
    </source>
</evidence>
<organism evidence="7 8">
    <name type="scientific">Actinidia chinensis var. chinensis</name>
    <name type="common">Chinese soft-hair kiwi</name>
    <dbReference type="NCBI Taxonomy" id="1590841"/>
    <lineage>
        <taxon>Eukaryota</taxon>
        <taxon>Viridiplantae</taxon>
        <taxon>Streptophyta</taxon>
        <taxon>Embryophyta</taxon>
        <taxon>Tracheophyta</taxon>
        <taxon>Spermatophyta</taxon>
        <taxon>Magnoliopsida</taxon>
        <taxon>eudicotyledons</taxon>
        <taxon>Gunneridae</taxon>
        <taxon>Pentapetalae</taxon>
        <taxon>asterids</taxon>
        <taxon>Ericales</taxon>
        <taxon>Actinidiaceae</taxon>
        <taxon>Actinidia</taxon>
    </lineage>
</organism>
<accession>A0A2R6PUE4</accession>
<dbReference type="Pfam" id="PF04770">
    <property type="entry name" value="ZF-HD_dimer"/>
    <property type="match status" value="2"/>
</dbReference>
<evidence type="ECO:0000256" key="4">
    <source>
        <dbReference type="SAM" id="MobiDB-lite"/>
    </source>
</evidence>
<feature type="transmembrane region" description="Helical" evidence="5">
    <location>
        <begin position="12"/>
        <end position="32"/>
    </location>
</feature>
<dbReference type="Proteomes" id="UP000241394">
    <property type="component" value="Chromosome LG23"/>
</dbReference>
<evidence type="ECO:0000256" key="1">
    <source>
        <dbReference type="ARBA" id="ARBA00022723"/>
    </source>
</evidence>
<dbReference type="STRING" id="1590841.A0A2R6PUE4"/>
<dbReference type="PANTHER" id="PTHR31948">
    <property type="entry name" value="ZINC-FINGER HOMEODOMAIN PROTEIN 2"/>
    <property type="match status" value="1"/>
</dbReference>
<evidence type="ECO:0000259" key="6">
    <source>
        <dbReference type="PROSITE" id="PS51523"/>
    </source>
</evidence>
<keyword evidence="5" id="KW-0812">Transmembrane</keyword>
<name>A0A2R6PUE4_ACTCC</name>
<keyword evidence="7" id="KW-0238">DNA-binding</keyword>
<dbReference type="GO" id="GO:0050793">
    <property type="term" value="P:regulation of developmental process"/>
    <property type="evidence" value="ECO:0007669"/>
    <property type="project" value="TreeGrafter"/>
</dbReference>
<reference evidence="8" key="2">
    <citation type="journal article" date="2018" name="BMC Genomics">
        <title>A manually annotated Actinidia chinensis var. chinensis (kiwifruit) genome highlights the challenges associated with draft genomes and gene prediction in plants.</title>
        <authorList>
            <person name="Pilkington S.M."/>
            <person name="Crowhurst R."/>
            <person name="Hilario E."/>
            <person name="Nardozza S."/>
            <person name="Fraser L."/>
            <person name="Peng Y."/>
            <person name="Gunaseelan K."/>
            <person name="Simpson R."/>
            <person name="Tahir J."/>
            <person name="Deroles S.C."/>
            <person name="Templeton K."/>
            <person name="Luo Z."/>
            <person name="Davy M."/>
            <person name="Cheng C."/>
            <person name="McNeilage M."/>
            <person name="Scaglione D."/>
            <person name="Liu Y."/>
            <person name="Zhang Q."/>
            <person name="Datson P."/>
            <person name="De Silva N."/>
            <person name="Gardiner S.E."/>
            <person name="Bassett H."/>
            <person name="Chagne D."/>
            <person name="McCallum J."/>
            <person name="Dzierzon H."/>
            <person name="Deng C."/>
            <person name="Wang Y.Y."/>
            <person name="Barron L."/>
            <person name="Manako K."/>
            <person name="Bowen J."/>
            <person name="Foster T.M."/>
            <person name="Erridge Z.A."/>
            <person name="Tiffin H."/>
            <person name="Waite C.N."/>
            <person name="Davies K.M."/>
            <person name="Grierson E.P."/>
            <person name="Laing W.A."/>
            <person name="Kirk R."/>
            <person name="Chen X."/>
            <person name="Wood M."/>
            <person name="Montefiori M."/>
            <person name="Brummell D.A."/>
            <person name="Schwinn K.E."/>
            <person name="Catanach A."/>
            <person name="Fullerton C."/>
            <person name="Li D."/>
            <person name="Meiyalaghan S."/>
            <person name="Nieuwenhuizen N."/>
            <person name="Read N."/>
            <person name="Prakash R."/>
            <person name="Hunter D."/>
            <person name="Zhang H."/>
            <person name="McKenzie M."/>
            <person name="Knabel M."/>
            <person name="Harris A."/>
            <person name="Allan A.C."/>
            <person name="Gleave A."/>
            <person name="Chen A."/>
            <person name="Janssen B.J."/>
            <person name="Plunkett B."/>
            <person name="Ampomah-Dwamena C."/>
            <person name="Voogd C."/>
            <person name="Leif D."/>
            <person name="Lafferty D."/>
            <person name="Souleyre E.J.F."/>
            <person name="Varkonyi-Gasic E."/>
            <person name="Gambi F."/>
            <person name="Hanley J."/>
            <person name="Yao J.L."/>
            <person name="Cheung J."/>
            <person name="David K.M."/>
            <person name="Warren B."/>
            <person name="Marsh K."/>
            <person name="Snowden K.C."/>
            <person name="Lin-Wang K."/>
            <person name="Brian L."/>
            <person name="Martinez-Sanchez M."/>
            <person name="Wang M."/>
            <person name="Ileperuma N."/>
            <person name="Macnee N."/>
            <person name="Campin R."/>
            <person name="McAtee P."/>
            <person name="Drummond R.S.M."/>
            <person name="Espley R.V."/>
            <person name="Ireland H.S."/>
            <person name="Wu R."/>
            <person name="Atkinson R.G."/>
            <person name="Karunairetnam S."/>
            <person name="Bulley S."/>
            <person name="Chunkath S."/>
            <person name="Hanley Z."/>
            <person name="Storey R."/>
            <person name="Thrimawithana A.H."/>
            <person name="Thomson S."/>
            <person name="David C."/>
            <person name="Testolin R."/>
            <person name="Huang H."/>
            <person name="Hellens R.P."/>
            <person name="Schaffer R.J."/>
        </authorList>
    </citation>
    <scope>NUCLEOTIDE SEQUENCE [LARGE SCALE GENOMIC DNA]</scope>
    <source>
        <strain evidence="8">cv. Red5</strain>
    </source>
</reference>
<dbReference type="InterPro" id="IPR006456">
    <property type="entry name" value="ZF_HD_homeobox_Cys/His_dimer"/>
</dbReference>
<proteinExistence type="predicted"/>